<evidence type="ECO:0000259" key="2">
    <source>
        <dbReference type="Pfam" id="PF14479"/>
    </source>
</evidence>
<feature type="domain" description="Prion-inhibition and propagation HeLo" evidence="2">
    <location>
        <begin position="34"/>
        <end position="172"/>
    </location>
</feature>
<organism evidence="3 4">
    <name type="scientific">Lasiosphaeris hirsuta</name>
    <dbReference type="NCBI Taxonomy" id="260670"/>
    <lineage>
        <taxon>Eukaryota</taxon>
        <taxon>Fungi</taxon>
        <taxon>Dikarya</taxon>
        <taxon>Ascomycota</taxon>
        <taxon>Pezizomycotina</taxon>
        <taxon>Sordariomycetes</taxon>
        <taxon>Sordariomycetidae</taxon>
        <taxon>Sordariales</taxon>
        <taxon>Lasiosphaeriaceae</taxon>
        <taxon>Lasiosphaeris</taxon>
    </lineage>
</organism>
<dbReference type="InterPro" id="IPR038305">
    <property type="entry name" value="HeLo_sf"/>
</dbReference>
<keyword evidence="1" id="KW-0732">Signal</keyword>
<dbReference type="AlphaFoldDB" id="A0AA40AXW2"/>
<name>A0AA40AXW2_9PEZI</name>
<dbReference type="EMBL" id="JAUKUA010000002">
    <property type="protein sequence ID" value="KAK0724044.1"/>
    <property type="molecule type" value="Genomic_DNA"/>
</dbReference>
<dbReference type="InterPro" id="IPR029498">
    <property type="entry name" value="HeLo_dom"/>
</dbReference>
<dbReference type="Gene3D" id="1.20.120.1020">
    <property type="entry name" value="Prion-inhibition and propagation, HeLo domain"/>
    <property type="match status" value="1"/>
</dbReference>
<evidence type="ECO:0000313" key="3">
    <source>
        <dbReference type="EMBL" id="KAK0724044.1"/>
    </source>
</evidence>
<dbReference type="Gene3D" id="3.90.550.10">
    <property type="entry name" value="Spore Coat Polysaccharide Biosynthesis Protein SpsA, Chain A"/>
    <property type="match status" value="1"/>
</dbReference>
<proteinExistence type="predicted"/>
<comment type="caution">
    <text evidence="3">The sequence shown here is derived from an EMBL/GenBank/DDBJ whole genome shotgun (WGS) entry which is preliminary data.</text>
</comment>
<dbReference type="SUPFAM" id="SSF53448">
    <property type="entry name" value="Nucleotide-diphospho-sugar transferases"/>
    <property type="match status" value="1"/>
</dbReference>
<dbReference type="InterPro" id="IPR029044">
    <property type="entry name" value="Nucleotide-diphossugar_trans"/>
</dbReference>
<evidence type="ECO:0000313" key="4">
    <source>
        <dbReference type="Proteomes" id="UP001172102"/>
    </source>
</evidence>
<keyword evidence="4" id="KW-1185">Reference proteome</keyword>
<accession>A0AA40AXW2</accession>
<feature type="chain" id="PRO_5041279729" description="Prion-inhibition and propagation HeLo domain-containing protein" evidence="1">
    <location>
        <begin position="20"/>
        <end position="408"/>
    </location>
</feature>
<reference evidence="3" key="1">
    <citation type="submission" date="2023-06" db="EMBL/GenBank/DDBJ databases">
        <title>Genome-scale phylogeny and comparative genomics of the fungal order Sordariales.</title>
        <authorList>
            <consortium name="Lawrence Berkeley National Laboratory"/>
            <person name="Hensen N."/>
            <person name="Bonometti L."/>
            <person name="Westerberg I."/>
            <person name="Brannstrom I.O."/>
            <person name="Guillou S."/>
            <person name="Cros-Aarteil S."/>
            <person name="Calhoun S."/>
            <person name="Haridas S."/>
            <person name="Kuo A."/>
            <person name="Mondo S."/>
            <person name="Pangilinan J."/>
            <person name="Riley R."/>
            <person name="Labutti K."/>
            <person name="Andreopoulos B."/>
            <person name="Lipzen A."/>
            <person name="Chen C."/>
            <person name="Yanf M."/>
            <person name="Daum C."/>
            <person name="Ng V."/>
            <person name="Clum A."/>
            <person name="Steindorff A."/>
            <person name="Ohm R."/>
            <person name="Martin F."/>
            <person name="Silar P."/>
            <person name="Natvig D."/>
            <person name="Lalanne C."/>
            <person name="Gautier V."/>
            <person name="Ament-Velasquez S.L."/>
            <person name="Kruys A."/>
            <person name="Hutchinson M.I."/>
            <person name="Powell A.J."/>
            <person name="Barry K."/>
            <person name="Miller A.N."/>
            <person name="Grigoriev I.V."/>
            <person name="Debuchy R."/>
            <person name="Gladieux P."/>
            <person name="Thoren M.H."/>
            <person name="Johannesson H."/>
        </authorList>
    </citation>
    <scope>NUCLEOTIDE SEQUENCE</scope>
    <source>
        <strain evidence="3">SMH4607-1</strain>
    </source>
</reference>
<gene>
    <name evidence="3" type="ORF">B0H67DRAFT_679769</name>
</gene>
<dbReference type="Proteomes" id="UP001172102">
    <property type="component" value="Unassembled WGS sequence"/>
</dbReference>
<protein>
    <recommendedName>
        <fullName evidence="2">Prion-inhibition and propagation HeLo domain-containing protein</fullName>
    </recommendedName>
</protein>
<sequence length="408" mass="46391">MAEPVGLAFGGLGIAGLFSMCLDCFKDGCSMGKDVDKRLDHPSWMNHVQKQLNSICLLFIDANTLVQKYSVMEPNAGGRSGRMIHVFDSRFIEENLHGFLRRVKKTQRHGGFFGALKLALKGKRQFTELLQNAREYVEALELVSRNLDLLETEQRVVKDEVGTIFDMESLQTMISAPSFSRDSDIVSIAASRRIFQLQEPSTGAVTLSSHQAPTKGGLSSLKTFYTAQTRLHESVNENETSNVTYDRDVDEAASWATLITNLNYLSGLLVLEYSLRKANSQYSLVVLHTDTFPEEEQRALGQLAIPKQRMEYLVPRFNADHANDPRFYDTWTMIAEALQYPKSSKYILPDQGLIRDVFAGRWVCPAERVKNIHYMLAHKPWEAEGPSDDSLVIRRWQDVHDERRQHEK</sequence>
<dbReference type="Pfam" id="PF14479">
    <property type="entry name" value="HeLo"/>
    <property type="match status" value="1"/>
</dbReference>
<feature type="signal peptide" evidence="1">
    <location>
        <begin position="1"/>
        <end position="19"/>
    </location>
</feature>
<evidence type="ECO:0000256" key="1">
    <source>
        <dbReference type="SAM" id="SignalP"/>
    </source>
</evidence>